<name>A0ABS8XGV4_9BURK</name>
<dbReference type="InterPro" id="IPR000014">
    <property type="entry name" value="PAS"/>
</dbReference>
<dbReference type="InterPro" id="IPR002197">
    <property type="entry name" value="HTH_Fis"/>
</dbReference>
<dbReference type="PROSITE" id="PS00675">
    <property type="entry name" value="SIGMA54_INTERACT_1"/>
    <property type="match status" value="1"/>
</dbReference>
<keyword evidence="2" id="KW-0067">ATP-binding</keyword>
<dbReference type="PRINTS" id="PR01590">
    <property type="entry name" value="HTHFIS"/>
</dbReference>
<evidence type="ECO:0000256" key="5">
    <source>
        <dbReference type="ARBA" id="ARBA00023163"/>
    </source>
</evidence>
<protein>
    <submittedName>
        <fullName evidence="8">Sigma 54-interacting transcriptional regulator</fullName>
    </submittedName>
</protein>
<evidence type="ECO:0000256" key="6">
    <source>
        <dbReference type="SAM" id="Coils"/>
    </source>
</evidence>
<proteinExistence type="predicted"/>
<comment type="caution">
    <text evidence="8">The sequence shown here is derived from an EMBL/GenBank/DDBJ whole genome shotgun (WGS) entry which is preliminary data.</text>
</comment>
<feature type="domain" description="Sigma-54 factor interaction" evidence="7">
    <location>
        <begin position="142"/>
        <end position="371"/>
    </location>
</feature>
<dbReference type="InterPro" id="IPR027417">
    <property type="entry name" value="P-loop_NTPase"/>
</dbReference>
<dbReference type="InterPro" id="IPR058031">
    <property type="entry name" value="AAA_lid_NorR"/>
</dbReference>
<dbReference type="Pfam" id="PF02954">
    <property type="entry name" value="HTH_8"/>
    <property type="match status" value="1"/>
</dbReference>
<dbReference type="PROSITE" id="PS00676">
    <property type="entry name" value="SIGMA54_INTERACT_2"/>
    <property type="match status" value="1"/>
</dbReference>
<dbReference type="InterPro" id="IPR025662">
    <property type="entry name" value="Sigma_54_int_dom_ATP-bd_1"/>
</dbReference>
<evidence type="ECO:0000256" key="1">
    <source>
        <dbReference type="ARBA" id="ARBA00022741"/>
    </source>
</evidence>
<evidence type="ECO:0000313" key="8">
    <source>
        <dbReference type="EMBL" id="MCE4538973.1"/>
    </source>
</evidence>
<keyword evidence="6" id="KW-0175">Coiled coil</keyword>
<dbReference type="Gene3D" id="1.10.8.60">
    <property type="match status" value="1"/>
</dbReference>
<dbReference type="InterPro" id="IPR025943">
    <property type="entry name" value="Sigma_54_int_dom_ATP-bd_2"/>
</dbReference>
<dbReference type="CDD" id="cd00009">
    <property type="entry name" value="AAA"/>
    <property type="match status" value="1"/>
</dbReference>
<dbReference type="SUPFAM" id="SSF55785">
    <property type="entry name" value="PYP-like sensor domain (PAS domain)"/>
    <property type="match status" value="1"/>
</dbReference>
<sequence length="455" mass="48694">MKSLFERLEALCEGAIAVDRDANISWMNDKYARRFGLASATEAVGRPIEDVIPGSRMPEVVRTGAPIVLDIMVLAGQHCVVTRMPLVDEAGVLVGAVGFVLYDRVEGLKPLLDKVAQLQVRLTAAERELSESRRARYSLAAFLGVSAAAAEVKRLARRAASQDATVLLTGETGTGKELLAHAIHNLSPRAERPFVGVNAAAIPEALLEAELFGAAAGAYTGADRRGRDGKFKLADGGTLFLDEVGDMPLPLQAKLLRVLQEREIEPLGANRLLRIDVRVIAATSVDLAARVADGRFRADLYYRLNVLELAVPPLRSRLEDLPVLAEHILDDIGARTGQPLELDDDALLPLLRHRWPGNVRELRNVLERAVMVGEGSRLSAQQVMRALPAGPAPGREAEAPSSGEVASLRRVIADAERGAIQAALAATGGNKLAAAQALGISRAAFYQKLAQLGLG</sequence>
<dbReference type="Gene3D" id="1.10.10.60">
    <property type="entry name" value="Homeodomain-like"/>
    <property type="match status" value="1"/>
</dbReference>
<dbReference type="InterPro" id="IPR009057">
    <property type="entry name" value="Homeodomain-like_sf"/>
</dbReference>
<gene>
    <name evidence="8" type="ORF">LXT12_17110</name>
</gene>
<keyword evidence="9" id="KW-1185">Reference proteome</keyword>
<keyword evidence="4" id="KW-0238">DNA-binding</keyword>
<dbReference type="PROSITE" id="PS00688">
    <property type="entry name" value="SIGMA54_INTERACT_3"/>
    <property type="match status" value="1"/>
</dbReference>
<dbReference type="Gene3D" id="3.40.50.300">
    <property type="entry name" value="P-loop containing nucleotide triphosphate hydrolases"/>
    <property type="match status" value="1"/>
</dbReference>
<evidence type="ECO:0000313" key="9">
    <source>
        <dbReference type="Proteomes" id="UP001201463"/>
    </source>
</evidence>
<evidence type="ECO:0000256" key="3">
    <source>
        <dbReference type="ARBA" id="ARBA00023015"/>
    </source>
</evidence>
<dbReference type="PANTHER" id="PTHR32071:SF99">
    <property type="entry name" value="TRANSCRIPTIONAL REGULATORY PROTEIN"/>
    <property type="match status" value="1"/>
</dbReference>
<keyword evidence="5" id="KW-0804">Transcription</keyword>
<dbReference type="Proteomes" id="UP001201463">
    <property type="component" value="Unassembled WGS sequence"/>
</dbReference>
<dbReference type="SMART" id="SM00382">
    <property type="entry name" value="AAA"/>
    <property type="match status" value="1"/>
</dbReference>
<dbReference type="SUPFAM" id="SSF46689">
    <property type="entry name" value="Homeodomain-like"/>
    <property type="match status" value="1"/>
</dbReference>
<dbReference type="InterPro" id="IPR035965">
    <property type="entry name" value="PAS-like_dom_sf"/>
</dbReference>
<dbReference type="EMBL" id="JAJTWT010000007">
    <property type="protein sequence ID" value="MCE4538973.1"/>
    <property type="molecule type" value="Genomic_DNA"/>
</dbReference>
<dbReference type="Gene3D" id="3.30.450.20">
    <property type="entry name" value="PAS domain"/>
    <property type="match status" value="1"/>
</dbReference>
<keyword evidence="1" id="KW-0547">Nucleotide-binding</keyword>
<accession>A0ABS8XGV4</accession>
<keyword evidence="3" id="KW-0805">Transcription regulation</keyword>
<dbReference type="InterPro" id="IPR013767">
    <property type="entry name" value="PAS_fold"/>
</dbReference>
<evidence type="ECO:0000259" key="7">
    <source>
        <dbReference type="PROSITE" id="PS50045"/>
    </source>
</evidence>
<dbReference type="CDD" id="cd00130">
    <property type="entry name" value="PAS"/>
    <property type="match status" value="1"/>
</dbReference>
<dbReference type="InterPro" id="IPR025944">
    <property type="entry name" value="Sigma_54_int_dom_CS"/>
</dbReference>
<dbReference type="SUPFAM" id="SSF52540">
    <property type="entry name" value="P-loop containing nucleoside triphosphate hydrolases"/>
    <property type="match status" value="1"/>
</dbReference>
<feature type="coiled-coil region" evidence="6">
    <location>
        <begin position="108"/>
        <end position="135"/>
    </location>
</feature>
<reference evidence="8 9" key="1">
    <citation type="submission" date="2021-12" db="EMBL/GenBank/DDBJ databases">
        <title>Genome seq of p7.</title>
        <authorList>
            <person name="Seo T."/>
        </authorList>
    </citation>
    <scope>NUCLEOTIDE SEQUENCE [LARGE SCALE GENOMIC DNA]</scope>
    <source>
        <strain evidence="8 9">P7</strain>
    </source>
</reference>
<dbReference type="InterPro" id="IPR003593">
    <property type="entry name" value="AAA+_ATPase"/>
</dbReference>
<dbReference type="PANTHER" id="PTHR32071">
    <property type="entry name" value="TRANSCRIPTIONAL REGULATORY PROTEIN"/>
    <property type="match status" value="1"/>
</dbReference>
<dbReference type="Pfam" id="PF25601">
    <property type="entry name" value="AAA_lid_14"/>
    <property type="match status" value="1"/>
</dbReference>
<dbReference type="Pfam" id="PF00158">
    <property type="entry name" value="Sigma54_activat"/>
    <property type="match status" value="1"/>
</dbReference>
<dbReference type="PROSITE" id="PS50045">
    <property type="entry name" value="SIGMA54_INTERACT_4"/>
    <property type="match status" value="1"/>
</dbReference>
<evidence type="ECO:0000256" key="4">
    <source>
        <dbReference type="ARBA" id="ARBA00023125"/>
    </source>
</evidence>
<dbReference type="Pfam" id="PF00989">
    <property type="entry name" value="PAS"/>
    <property type="match status" value="1"/>
</dbReference>
<dbReference type="InterPro" id="IPR002078">
    <property type="entry name" value="Sigma_54_int"/>
</dbReference>
<organism evidence="8 9">
    <name type="scientific">Pelomonas caseinilytica</name>
    <dbReference type="NCBI Taxonomy" id="2906763"/>
    <lineage>
        <taxon>Bacteria</taxon>
        <taxon>Pseudomonadati</taxon>
        <taxon>Pseudomonadota</taxon>
        <taxon>Betaproteobacteria</taxon>
        <taxon>Burkholderiales</taxon>
        <taxon>Sphaerotilaceae</taxon>
        <taxon>Roseateles</taxon>
    </lineage>
</organism>
<evidence type="ECO:0000256" key="2">
    <source>
        <dbReference type="ARBA" id="ARBA00022840"/>
    </source>
</evidence>